<dbReference type="Proteomes" id="UP000245119">
    <property type="component" value="Linkage Group LG9"/>
</dbReference>
<feature type="chain" id="PRO_5015686524" evidence="2">
    <location>
        <begin position="31"/>
        <end position="322"/>
    </location>
</feature>
<evidence type="ECO:0000256" key="1">
    <source>
        <dbReference type="SAM" id="MobiDB-lite"/>
    </source>
</evidence>
<organism evidence="3 4">
    <name type="scientific">Pomacea canaliculata</name>
    <name type="common">Golden apple snail</name>
    <dbReference type="NCBI Taxonomy" id="400727"/>
    <lineage>
        <taxon>Eukaryota</taxon>
        <taxon>Metazoa</taxon>
        <taxon>Spiralia</taxon>
        <taxon>Lophotrochozoa</taxon>
        <taxon>Mollusca</taxon>
        <taxon>Gastropoda</taxon>
        <taxon>Caenogastropoda</taxon>
        <taxon>Architaenioglossa</taxon>
        <taxon>Ampullarioidea</taxon>
        <taxon>Ampullariidae</taxon>
        <taxon>Pomacea</taxon>
    </lineage>
</organism>
<dbReference type="GO" id="GO:0005615">
    <property type="term" value="C:extracellular space"/>
    <property type="evidence" value="ECO:0007669"/>
    <property type="project" value="TreeGrafter"/>
</dbReference>
<name>A0A2T7NVC6_POMCA</name>
<dbReference type="AlphaFoldDB" id="A0A2T7NVC6"/>
<evidence type="ECO:0000256" key="2">
    <source>
        <dbReference type="SAM" id="SignalP"/>
    </source>
</evidence>
<feature type="region of interest" description="Disordered" evidence="1">
    <location>
        <begin position="124"/>
        <end position="168"/>
    </location>
</feature>
<dbReference type="OrthoDB" id="6086925at2759"/>
<feature type="compositionally biased region" description="Low complexity" evidence="1">
    <location>
        <begin position="75"/>
        <end position="84"/>
    </location>
</feature>
<gene>
    <name evidence="3" type="ORF">C0Q70_15619</name>
</gene>
<feature type="compositionally biased region" description="Basic and acidic residues" evidence="1">
    <location>
        <begin position="148"/>
        <end position="157"/>
    </location>
</feature>
<feature type="region of interest" description="Disordered" evidence="1">
    <location>
        <begin position="70"/>
        <end position="90"/>
    </location>
</feature>
<protein>
    <submittedName>
        <fullName evidence="3">Uncharacterized protein</fullName>
    </submittedName>
</protein>
<feature type="signal peptide" evidence="2">
    <location>
        <begin position="1"/>
        <end position="30"/>
    </location>
</feature>
<sequence length="322" mass="34096">MAAVASTAFLCILTSLPALYTMSLVANVTADHAVSSSSAPGVGGLEMRKLRQIEAELEVLRRTVTELKAGAQCGSQSPQSSPQSEELKEVTAEIQGLRSQFRALQMQRELSALRSEILLAQSAMLPDTGSRRSAMPEDDASQPGSESAGRRVEDGNERPGVTRNIPSTLSTGVIGGSSHGHTGAAANALCLPLNPVLENSPGLSANAVIYGAEFEVQPLPQQDNDPRCAVCRAPRTSVVMLPAASSCHPGWTLEYSGYIMAGHHTHPAATEFLCVDKEQHMRIGSDKNDNGFLLYYVTAVCGSLPCPPYVSGKVFPCVVCSK</sequence>
<dbReference type="EMBL" id="PZQS01000009">
    <property type="protein sequence ID" value="PVD25121.1"/>
    <property type="molecule type" value="Genomic_DNA"/>
</dbReference>
<proteinExistence type="predicted"/>
<dbReference type="PANTHER" id="PTHR24024:SF18">
    <property type="entry name" value="SHORT-CHAIN COLLAGEN C4-LIKE"/>
    <property type="match status" value="1"/>
</dbReference>
<reference evidence="3 4" key="1">
    <citation type="submission" date="2018-04" db="EMBL/GenBank/DDBJ databases">
        <title>The genome of golden apple snail Pomacea canaliculata provides insight into stress tolerance and invasive adaptation.</title>
        <authorList>
            <person name="Liu C."/>
            <person name="Liu B."/>
            <person name="Ren Y."/>
            <person name="Zhang Y."/>
            <person name="Wang H."/>
            <person name="Li S."/>
            <person name="Jiang F."/>
            <person name="Yin L."/>
            <person name="Zhang G."/>
            <person name="Qian W."/>
            <person name="Fan W."/>
        </authorList>
    </citation>
    <scope>NUCLEOTIDE SEQUENCE [LARGE SCALE GENOMIC DNA]</scope>
    <source>
        <strain evidence="3">SZHN2017</strain>
        <tissue evidence="3">Muscle</tissue>
    </source>
</reference>
<keyword evidence="2" id="KW-0732">Signal</keyword>
<accession>A0A2T7NVC6</accession>
<dbReference type="InterPro" id="IPR051077">
    <property type="entry name" value="Ca-dependent_lectin"/>
</dbReference>
<dbReference type="PANTHER" id="PTHR24024">
    <property type="entry name" value="PULMONARY SURFACTANT-ASSOCIATED PROTEIN A"/>
    <property type="match status" value="1"/>
</dbReference>
<comment type="caution">
    <text evidence="3">The sequence shown here is derived from an EMBL/GenBank/DDBJ whole genome shotgun (WGS) entry which is preliminary data.</text>
</comment>
<keyword evidence="4" id="KW-1185">Reference proteome</keyword>
<evidence type="ECO:0000313" key="4">
    <source>
        <dbReference type="Proteomes" id="UP000245119"/>
    </source>
</evidence>
<evidence type="ECO:0000313" key="3">
    <source>
        <dbReference type="EMBL" id="PVD25121.1"/>
    </source>
</evidence>